<dbReference type="Gene3D" id="3.30.500.10">
    <property type="entry name" value="MHC class I-like antigen recognition-like"/>
    <property type="match status" value="1"/>
</dbReference>
<organism evidence="12 13">
    <name type="scientific">Phrynocephalus forsythii</name>
    <dbReference type="NCBI Taxonomy" id="171643"/>
    <lineage>
        <taxon>Eukaryota</taxon>
        <taxon>Metazoa</taxon>
        <taxon>Chordata</taxon>
        <taxon>Craniata</taxon>
        <taxon>Vertebrata</taxon>
        <taxon>Euteleostomi</taxon>
        <taxon>Lepidosauria</taxon>
        <taxon>Squamata</taxon>
        <taxon>Bifurcata</taxon>
        <taxon>Unidentata</taxon>
        <taxon>Episquamata</taxon>
        <taxon>Toxicofera</taxon>
        <taxon>Iguania</taxon>
        <taxon>Acrodonta</taxon>
        <taxon>Agamidae</taxon>
        <taxon>Agaminae</taxon>
        <taxon>Phrynocephalus</taxon>
    </lineage>
</organism>
<protein>
    <recommendedName>
        <fullName evidence="11">MHC class I-like antigen recognition-like domain-containing protein</fullName>
    </recommendedName>
</protein>
<keyword evidence="8" id="KW-1015">Disulfide bond</keyword>
<accession>A0A9Q0X558</accession>
<keyword evidence="5" id="KW-0391">Immunity</keyword>
<dbReference type="GO" id="GO:0006955">
    <property type="term" value="P:immune response"/>
    <property type="evidence" value="ECO:0007669"/>
    <property type="project" value="TreeGrafter"/>
</dbReference>
<keyword evidence="4" id="KW-0732">Signal</keyword>
<dbReference type="GO" id="GO:0002474">
    <property type="term" value="P:antigen processing and presentation of peptide antigen via MHC class I"/>
    <property type="evidence" value="ECO:0007669"/>
    <property type="project" value="UniProtKB-KW"/>
</dbReference>
<dbReference type="InterPro" id="IPR037055">
    <property type="entry name" value="MHC_I-like_Ag-recog_sf"/>
</dbReference>
<dbReference type="InterPro" id="IPR050208">
    <property type="entry name" value="MHC_class-I_related"/>
</dbReference>
<keyword evidence="6" id="KW-1133">Transmembrane helix</keyword>
<evidence type="ECO:0000256" key="1">
    <source>
        <dbReference type="ARBA" id="ARBA00004479"/>
    </source>
</evidence>
<dbReference type="InterPro" id="IPR011161">
    <property type="entry name" value="MHC_I-like_Ag-recog"/>
</dbReference>
<evidence type="ECO:0000256" key="4">
    <source>
        <dbReference type="ARBA" id="ARBA00022729"/>
    </source>
</evidence>
<dbReference type="GO" id="GO:0042612">
    <property type="term" value="C:MHC class I protein complex"/>
    <property type="evidence" value="ECO:0007669"/>
    <property type="project" value="UniProtKB-KW"/>
</dbReference>
<dbReference type="PANTHER" id="PTHR16675">
    <property type="entry name" value="MHC CLASS I-RELATED"/>
    <property type="match status" value="1"/>
</dbReference>
<evidence type="ECO:0000256" key="10">
    <source>
        <dbReference type="SAM" id="MobiDB-lite"/>
    </source>
</evidence>
<evidence type="ECO:0000256" key="2">
    <source>
        <dbReference type="ARBA" id="ARBA00022451"/>
    </source>
</evidence>
<dbReference type="Proteomes" id="UP001142489">
    <property type="component" value="Unassembled WGS sequence"/>
</dbReference>
<dbReference type="AlphaFoldDB" id="A0A9Q0X558"/>
<evidence type="ECO:0000313" key="12">
    <source>
        <dbReference type="EMBL" id="KAJ7300332.1"/>
    </source>
</evidence>
<evidence type="ECO:0000256" key="9">
    <source>
        <dbReference type="ARBA" id="ARBA00023180"/>
    </source>
</evidence>
<dbReference type="InterPro" id="IPR011162">
    <property type="entry name" value="MHC_I/II-like_Ag-recog"/>
</dbReference>
<proteinExistence type="predicted"/>
<feature type="region of interest" description="Disordered" evidence="10">
    <location>
        <begin position="18"/>
        <end position="45"/>
    </location>
</feature>
<reference evidence="12" key="1">
    <citation type="journal article" date="2023" name="DNA Res.">
        <title>Chromosome-level genome assembly of Phrynocephalus forsythii using third-generation DNA sequencing and Hi-C analysis.</title>
        <authorList>
            <person name="Qi Y."/>
            <person name="Zhao W."/>
            <person name="Zhao Y."/>
            <person name="Niu C."/>
            <person name="Cao S."/>
            <person name="Zhang Y."/>
        </authorList>
    </citation>
    <scope>NUCLEOTIDE SEQUENCE</scope>
    <source>
        <tissue evidence="12">Muscle</tissue>
    </source>
</reference>
<dbReference type="EMBL" id="JAPFRF010000588">
    <property type="protein sequence ID" value="KAJ7300332.1"/>
    <property type="molecule type" value="Genomic_DNA"/>
</dbReference>
<keyword evidence="2" id="KW-0490">MHC I</keyword>
<sequence length="158" mass="17908">MFSIDQCRWKRVEGRSSLRIETPKTNEHAGFGTGGRNGAASGSRLLPGGADRPLLSLRRGPGSDALPEGLPQFILVGYVDGQLFVQYDSNTKRMESQVPWMKKEVVEKDPQYWEWNTRNFRNAEETFRVSVENVRNYYNLSKGEWKAASSHGLPPYTP</sequence>
<evidence type="ECO:0000256" key="3">
    <source>
        <dbReference type="ARBA" id="ARBA00022692"/>
    </source>
</evidence>
<feature type="compositionally biased region" description="Basic and acidic residues" evidence="10">
    <location>
        <begin position="18"/>
        <end position="27"/>
    </location>
</feature>
<feature type="domain" description="MHC class I-like antigen recognition-like" evidence="11">
    <location>
        <begin position="68"/>
        <end position="143"/>
    </location>
</feature>
<keyword evidence="7" id="KW-0472">Membrane</keyword>
<comment type="subcellular location">
    <subcellularLocation>
        <location evidence="1">Membrane</location>
        <topology evidence="1">Single-pass type I membrane protein</topology>
    </subcellularLocation>
</comment>
<keyword evidence="13" id="KW-1185">Reference proteome</keyword>
<dbReference type="OrthoDB" id="8936120at2759"/>
<name>A0A9Q0X558_9SAUR</name>
<dbReference type="SUPFAM" id="SSF54452">
    <property type="entry name" value="MHC antigen-recognition domain"/>
    <property type="match status" value="1"/>
</dbReference>
<gene>
    <name evidence="12" type="ORF">JRQ81_000002</name>
</gene>
<evidence type="ECO:0000256" key="8">
    <source>
        <dbReference type="ARBA" id="ARBA00023157"/>
    </source>
</evidence>
<evidence type="ECO:0000259" key="11">
    <source>
        <dbReference type="Pfam" id="PF00129"/>
    </source>
</evidence>
<keyword evidence="3" id="KW-0812">Transmembrane</keyword>
<evidence type="ECO:0000256" key="7">
    <source>
        <dbReference type="ARBA" id="ARBA00023136"/>
    </source>
</evidence>
<dbReference type="Pfam" id="PF00129">
    <property type="entry name" value="MHC_I"/>
    <property type="match status" value="1"/>
</dbReference>
<dbReference type="GO" id="GO:0009897">
    <property type="term" value="C:external side of plasma membrane"/>
    <property type="evidence" value="ECO:0007669"/>
    <property type="project" value="TreeGrafter"/>
</dbReference>
<keyword evidence="9" id="KW-0325">Glycoprotein</keyword>
<evidence type="ECO:0000256" key="5">
    <source>
        <dbReference type="ARBA" id="ARBA00022859"/>
    </source>
</evidence>
<dbReference type="PANTHER" id="PTHR16675:SF242">
    <property type="entry name" value="MAJOR HISTOCOMPATIBILITY COMPLEX CLASS I-RELATED GENE PROTEIN"/>
    <property type="match status" value="1"/>
</dbReference>
<evidence type="ECO:0000313" key="13">
    <source>
        <dbReference type="Proteomes" id="UP001142489"/>
    </source>
</evidence>
<dbReference type="GO" id="GO:0005615">
    <property type="term" value="C:extracellular space"/>
    <property type="evidence" value="ECO:0007669"/>
    <property type="project" value="TreeGrafter"/>
</dbReference>
<evidence type="ECO:0000256" key="6">
    <source>
        <dbReference type="ARBA" id="ARBA00022989"/>
    </source>
</evidence>
<comment type="caution">
    <text evidence="12">The sequence shown here is derived from an EMBL/GenBank/DDBJ whole genome shotgun (WGS) entry which is preliminary data.</text>
</comment>